<evidence type="ECO:0000313" key="5">
    <source>
        <dbReference type="Proteomes" id="UP001189429"/>
    </source>
</evidence>
<dbReference type="PANTHER" id="PTHR21600:SF87">
    <property type="entry name" value="RNA PSEUDOURIDYLATE SYNTHASE DOMAIN-CONTAINING PROTEIN 1"/>
    <property type="match status" value="1"/>
</dbReference>
<evidence type="ECO:0000256" key="1">
    <source>
        <dbReference type="ARBA" id="ARBA00010876"/>
    </source>
</evidence>
<dbReference type="InterPro" id="IPR050188">
    <property type="entry name" value="RluA_PseudoU_synthase"/>
</dbReference>
<dbReference type="EMBL" id="CAUYUJ010016081">
    <property type="protein sequence ID" value="CAK0861641.1"/>
    <property type="molecule type" value="Genomic_DNA"/>
</dbReference>
<name>A0ABN9URE7_9DINO</name>
<evidence type="ECO:0000256" key="2">
    <source>
        <dbReference type="SAM" id="MobiDB-lite"/>
    </source>
</evidence>
<reference evidence="4" key="1">
    <citation type="submission" date="2023-10" db="EMBL/GenBank/DDBJ databases">
        <authorList>
            <person name="Chen Y."/>
            <person name="Shah S."/>
            <person name="Dougan E. K."/>
            <person name="Thang M."/>
            <person name="Chan C."/>
        </authorList>
    </citation>
    <scope>NUCLEOTIDE SEQUENCE [LARGE SCALE GENOMIC DNA]</scope>
</reference>
<feature type="non-terminal residue" evidence="4">
    <location>
        <position position="268"/>
    </location>
</feature>
<dbReference type="PANTHER" id="PTHR21600">
    <property type="entry name" value="MITOCHONDRIAL RNA PSEUDOURIDINE SYNTHASE"/>
    <property type="match status" value="1"/>
</dbReference>
<dbReference type="Proteomes" id="UP001189429">
    <property type="component" value="Unassembled WGS sequence"/>
</dbReference>
<sequence length="268" mass="28762">AGRAASGHPAAPRVARDLADRLVVEKPPGWEVDQGLSDVLGSDSVQTTDTDSSKADNKKLSGFLASVLPPRRCPIVQDAAHRRGLLHRLDVPSSGLVLAAKTYEAYYDLSLQLSVGAIARDYLVLCRGWVPPARGGVVARVRWEEGSGRPSCAGGHLGKPAESRLKVLAHVLRGPAECLSLVAVRIATGRRHQIRAHLALMGHPVACDGKYTCLDTFLADLRWCPRNFLHRYCLGFSDLDGAAVAASSPPPPDLLGVLRRLRPRGGLE</sequence>
<dbReference type="CDD" id="cd02869">
    <property type="entry name" value="PseudoU_synth_RluA_like"/>
    <property type="match status" value="1"/>
</dbReference>
<dbReference type="InterPro" id="IPR020103">
    <property type="entry name" value="PsdUridine_synth_cat_dom_sf"/>
</dbReference>
<dbReference type="InterPro" id="IPR006145">
    <property type="entry name" value="PsdUridine_synth_RsuA/RluA"/>
</dbReference>
<feature type="non-terminal residue" evidence="4">
    <location>
        <position position="1"/>
    </location>
</feature>
<protein>
    <recommendedName>
        <fullName evidence="3">Pseudouridine synthase RsuA/RluA-like domain-containing protein</fullName>
    </recommendedName>
</protein>
<dbReference type="Pfam" id="PF00849">
    <property type="entry name" value="PseudoU_synth_2"/>
    <property type="match status" value="1"/>
</dbReference>
<accession>A0ABN9URE7</accession>
<comment type="caution">
    <text evidence="4">The sequence shown here is derived from an EMBL/GenBank/DDBJ whole genome shotgun (WGS) entry which is preliminary data.</text>
</comment>
<dbReference type="SUPFAM" id="SSF55120">
    <property type="entry name" value="Pseudouridine synthase"/>
    <property type="match status" value="1"/>
</dbReference>
<keyword evidence="5" id="KW-1185">Reference proteome</keyword>
<proteinExistence type="inferred from homology"/>
<feature type="domain" description="Pseudouridine synthase RsuA/RluA-like" evidence="3">
    <location>
        <begin position="82"/>
        <end position="199"/>
    </location>
</feature>
<organism evidence="4 5">
    <name type="scientific">Prorocentrum cordatum</name>
    <dbReference type="NCBI Taxonomy" id="2364126"/>
    <lineage>
        <taxon>Eukaryota</taxon>
        <taxon>Sar</taxon>
        <taxon>Alveolata</taxon>
        <taxon>Dinophyceae</taxon>
        <taxon>Prorocentrales</taxon>
        <taxon>Prorocentraceae</taxon>
        <taxon>Prorocentrum</taxon>
    </lineage>
</organism>
<evidence type="ECO:0000313" key="4">
    <source>
        <dbReference type="EMBL" id="CAK0861641.1"/>
    </source>
</evidence>
<feature type="region of interest" description="Disordered" evidence="2">
    <location>
        <begin position="34"/>
        <end position="56"/>
    </location>
</feature>
<comment type="similarity">
    <text evidence="1">Belongs to the pseudouridine synthase RluA family.</text>
</comment>
<evidence type="ECO:0000259" key="3">
    <source>
        <dbReference type="Pfam" id="PF00849"/>
    </source>
</evidence>
<gene>
    <name evidence="4" type="ORF">PCOR1329_LOCUS50254</name>
</gene>
<dbReference type="Gene3D" id="3.30.2350.10">
    <property type="entry name" value="Pseudouridine synthase"/>
    <property type="match status" value="1"/>
</dbReference>